<dbReference type="EMBL" id="PQIB02000008">
    <property type="protein sequence ID" value="RLN04626.1"/>
    <property type="molecule type" value="Genomic_DNA"/>
</dbReference>
<name>A0A3L6RJN6_PANMI</name>
<feature type="compositionally biased region" description="Pro residues" evidence="1">
    <location>
        <begin position="1"/>
        <end position="18"/>
    </location>
</feature>
<dbReference type="Proteomes" id="UP000275267">
    <property type="component" value="Unassembled WGS sequence"/>
</dbReference>
<organism evidence="2 3">
    <name type="scientific">Panicum miliaceum</name>
    <name type="common">Proso millet</name>
    <name type="synonym">Broomcorn millet</name>
    <dbReference type="NCBI Taxonomy" id="4540"/>
    <lineage>
        <taxon>Eukaryota</taxon>
        <taxon>Viridiplantae</taxon>
        <taxon>Streptophyta</taxon>
        <taxon>Embryophyta</taxon>
        <taxon>Tracheophyta</taxon>
        <taxon>Spermatophyta</taxon>
        <taxon>Magnoliopsida</taxon>
        <taxon>Liliopsida</taxon>
        <taxon>Poales</taxon>
        <taxon>Poaceae</taxon>
        <taxon>PACMAD clade</taxon>
        <taxon>Panicoideae</taxon>
        <taxon>Panicodae</taxon>
        <taxon>Paniceae</taxon>
        <taxon>Panicinae</taxon>
        <taxon>Panicum</taxon>
        <taxon>Panicum sect. Panicum</taxon>
    </lineage>
</organism>
<dbReference type="STRING" id="4540.A0A3L6RJN6"/>
<gene>
    <name evidence="2" type="ORF">C2845_PM13G16170</name>
</gene>
<evidence type="ECO:0000313" key="3">
    <source>
        <dbReference type="Proteomes" id="UP000275267"/>
    </source>
</evidence>
<dbReference type="GO" id="GO:0008194">
    <property type="term" value="F:UDP-glycosyltransferase activity"/>
    <property type="evidence" value="ECO:0007669"/>
    <property type="project" value="UniProtKB-ARBA"/>
</dbReference>
<feature type="region of interest" description="Disordered" evidence="1">
    <location>
        <begin position="1"/>
        <end position="54"/>
    </location>
</feature>
<dbReference type="PANTHER" id="PTHR48044">
    <property type="entry name" value="GLYCOSYLTRANSFERASE"/>
    <property type="match status" value="1"/>
</dbReference>
<dbReference type="OrthoDB" id="5835829at2759"/>
<keyword evidence="3" id="KW-1185">Reference proteome</keyword>
<dbReference type="PANTHER" id="PTHR48044:SF59">
    <property type="entry name" value="GLYCOSYLTRANSFERASE"/>
    <property type="match status" value="1"/>
</dbReference>
<comment type="caution">
    <text evidence="2">The sequence shown here is derived from an EMBL/GenBank/DDBJ whole genome shotgun (WGS) entry which is preliminary data.</text>
</comment>
<dbReference type="Gene3D" id="3.40.50.2000">
    <property type="entry name" value="Glycogen Phosphorylase B"/>
    <property type="match status" value="2"/>
</dbReference>
<dbReference type="AlphaFoldDB" id="A0A3L6RJN6"/>
<evidence type="ECO:0000313" key="2">
    <source>
        <dbReference type="EMBL" id="RLN04626.1"/>
    </source>
</evidence>
<proteinExistence type="predicted"/>
<reference evidence="3" key="1">
    <citation type="journal article" date="2019" name="Nat. Commun.">
        <title>The genome of broomcorn millet.</title>
        <authorList>
            <person name="Zou C."/>
            <person name="Miki D."/>
            <person name="Li D."/>
            <person name="Tang Q."/>
            <person name="Xiao L."/>
            <person name="Rajput S."/>
            <person name="Deng P."/>
            <person name="Jia W."/>
            <person name="Huang R."/>
            <person name="Zhang M."/>
            <person name="Sun Y."/>
            <person name="Hu J."/>
            <person name="Fu X."/>
            <person name="Schnable P.S."/>
            <person name="Li F."/>
            <person name="Zhang H."/>
            <person name="Feng B."/>
            <person name="Zhu X."/>
            <person name="Liu R."/>
            <person name="Schnable J.C."/>
            <person name="Zhu J.-K."/>
            <person name="Zhang H."/>
        </authorList>
    </citation>
    <scope>NUCLEOTIDE SEQUENCE [LARGE SCALE GENOMIC DNA]</scope>
</reference>
<sequence>MFSDDLPPPPPPQQPAAPAPVVMSSSSSNHNSINDEKTDRGETAGSCTSRSWSGSVTALQVRVADGGVGLIPARCLPRPPALAADAGEQATSSSASGRGRHECLDWLDKKPPSSVLCVPFGTTSSLHQEQVRELAAALRASGQRFI</sequence>
<accession>A0A3L6RJN6</accession>
<feature type="compositionally biased region" description="Polar residues" evidence="1">
    <location>
        <begin position="45"/>
        <end position="54"/>
    </location>
</feature>
<protein>
    <submittedName>
        <fullName evidence="2">Cis-zeatin O-glucosyltransferase 1</fullName>
    </submittedName>
</protein>
<feature type="compositionally biased region" description="Basic and acidic residues" evidence="1">
    <location>
        <begin position="33"/>
        <end position="42"/>
    </location>
</feature>
<dbReference type="GO" id="GO:1901135">
    <property type="term" value="P:carbohydrate derivative metabolic process"/>
    <property type="evidence" value="ECO:0007669"/>
    <property type="project" value="UniProtKB-ARBA"/>
</dbReference>
<evidence type="ECO:0000256" key="1">
    <source>
        <dbReference type="SAM" id="MobiDB-lite"/>
    </source>
</evidence>
<dbReference type="SUPFAM" id="SSF53756">
    <property type="entry name" value="UDP-Glycosyltransferase/glycogen phosphorylase"/>
    <property type="match status" value="1"/>
</dbReference>